<evidence type="ECO:0000259" key="6">
    <source>
        <dbReference type="Pfam" id="PF16190"/>
    </source>
</evidence>
<dbReference type="Proteomes" id="UP000728185">
    <property type="component" value="Unassembled WGS sequence"/>
</dbReference>
<dbReference type="PANTHER" id="PTHR10953">
    <property type="entry name" value="UBIQUITIN-ACTIVATING ENZYME E1"/>
    <property type="match status" value="1"/>
</dbReference>
<dbReference type="PANTHER" id="PTHR10953:SF4">
    <property type="entry name" value="UBIQUITIN-ACTIVATING ENZYME E1 C-TERMINAL DOMAIN-CONTAINING PROTEIN"/>
    <property type="match status" value="1"/>
</dbReference>
<dbReference type="OrthoDB" id="10252231at2759"/>
<dbReference type="InterPro" id="IPR000594">
    <property type="entry name" value="ThiF_NAD_FAD-bd"/>
</dbReference>
<dbReference type="InterPro" id="IPR000011">
    <property type="entry name" value="UBQ/SUMO-activ_enz_E1-like"/>
</dbReference>
<dbReference type="InterPro" id="IPR045886">
    <property type="entry name" value="ThiF/MoeB/HesA"/>
</dbReference>
<evidence type="ECO:0000256" key="2">
    <source>
        <dbReference type="ARBA" id="ARBA00005673"/>
    </source>
</evidence>
<dbReference type="FunFam" id="2.40.30.180:FF:000001">
    <property type="entry name" value="ubiquitin-like modifier-activating enzyme 1"/>
    <property type="match status" value="1"/>
</dbReference>
<dbReference type="AlphaFoldDB" id="A0A8E0S966"/>
<dbReference type="InterPro" id="IPR032418">
    <property type="entry name" value="E1_FCCH"/>
</dbReference>
<dbReference type="Gene3D" id="1.10.10.2660">
    <property type="entry name" value="Ubiquitin-activating enzyme E1, SCCH domain"/>
    <property type="match status" value="1"/>
</dbReference>
<keyword evidence="3" id="KW-0436">Ligase</keyword>
<dbReference type="InterPro" id="IPR019572">
    <property type="entry name" value="UBA_E1_SCCH"/>
</dbReference>
<organism evidence="7 8">
    <name type="scientific">Fasciolopsis buskii</name>
    <dbReference type="NCBI Taxonomy" id="27845"/>
    <lineage>
        <taxon>Eukaryota</taxon>
        <taxon>Metazoa</taxon>
        <taxon>Spiralia</taxon>
        <taxon>Lophotrochozoa</taxon>
        <taxon>Platyhelminthes</taxon>
        <taxon>Trematoda</taxon>
        <taxon>Digenea</taxon>
        <taxon>Plagiorchiida</taxon>
        <taxon>Echinostomata</taxon>
        <taxon>Echinostomatoidea</taxon>
        <taxon>Fasciolidae</taxon>
        <taxon>Fasciolopsis</taxon>
    </lineage>
</organism>
<dbReference type="GO" id="GO:0005634">
    <property type="term" value="C:nucleus"/>
    <property type="evidence" value="ECO:0007669"/>
    <property type="project" value="TreeGrafter"/>
</dbReference>
<dbReference type="Gene3D" id="3.50.50.80">
    <property type="entry name" value="Ubiquitin-activating enzyme E1, inactive adenylation domain, subdomain 1"/>
    <property type="match status" value="1"/>
</dbReference>
<evidence type="ECO:0000259" key="4">
    <source>
        <dbReference type="Pfam" id="PF00899"/>
    </source>
</evidence>
<dbReference type="SUPFAM" id="SSF69572">
    <property type="entry name" value="Activating enzymes of the ubiquitin-like proteins"/>
    <property type="match status" value="2"/>
</dbReference>
<feature type="domain" description="Ubiquitin-activating enzyme SCCH" evidence="5">
    <location>
        <begin position="566"/>
        <end position="742"/>
    </location>
</feature>
<evidence type="ECO:0000256" key="1">
    <source>
        <dbReference type="ARBA" id="ARBA00004906"/>
    </source>
</evidence>
<dbReference type="Gene3D" id="3.40.50.12550">
    <property type="entry name" value="Ubiquitin-activating enzyme E1, inactive adenylation domain, subdomain 2"/>
    <property type="match status" value="1"/>
</dbReference>
<dbReference type="InterPro" id="IPR042302">
    <property type="entry name" value="E1_FCCH_sf"/>
</dbReference>
<dbReference type="PRINTS" id="PR01849">
    <property type="entry name" value="UBIQUITINACT"/>
</dbReference>
<dbReference type="InterPro" id="IPR042063">
    <property type="entry name" value="Ubi_acti_E1_SCCH"/>
</dbReference>
<proteinExistence type="inferred from homology"/>
<dbReference type="Pfam" id="PF00899">
    <property type="entry name" value="ThiF"/>
    <property type="match status" value="1"/>
</dbReference>
<evidence type="ECO:0000313" key="7">
    <source>
        <dbReference type="EMBL" id="KAA0199486.1"/>
    </source>
</evidence>
<gene>
    <name evidence="7" type="ORF">FBUS_06201</name>
</gene>
<dbReference type="InterPro" id="IPR035985">
    <property type="entry name" value="Ubiquitin-activating_enz"/>
</dbReference>
<comment type="caution">
    <text evidence="7">The sequence shown here is derived from an EMBL/GenBank/DDBJ whole genome shotgun (WGS) entry which is preliminary data.</text>
</comment>
<accession>A0A8E0S966</accession>
<dbReference type="EMBL" id="LUCM01001105">
    <property type="protein sequence ID" value="KAA0199486.1"/>
    <property type="molecule type" value="Genomic_DNA"/>
</dbReference>
<dbReference type="GO" id="GO:0006974">
    <property type="term" value="P:DNA damage response"/>
    <property type="evidence" value="ECO:0007669"/>
    <property type="project" value="TreeGrafter"/>
</dbReference>
<dbReference type="GO" id="GO:0006511">
    <property type="term" value="P:ubiquitin-dependent protein catabolic process"/>
    <property type="evidence" value="ECO:0007669"/>
    <property type="project" value="TreeGrafter"/>
</dbReference>
<dbReference type="Gene3D" id="3.40.50.720">
    <property type="entry name" value="NAD(P)-binding Rossmann-like Domain"/>
    <property type="match status" value="1"/>
</dbReference>
<evidence type="ECO:0000313" key="8">
    <source>
        <dbReference type="Proteomes" id="UP000728185"/>
    </source>
</evidence>
<evidence type="ECO:0000256" key="3">
    <source>
        <dbReference type="ARBA" id="ARBA00022598"/>
    </source>
</evidence>
<dbReference type="InterPro" id="IPR042449">
    <property type="entry name" value="Ub-E1_IAD_1"/>
</dbReference>
<dbReference type="Gene3D" id="2.40.30.180">
    <property type="entry name" value="Ubiquitin-activating enzyme E1, FCCH domain"/>
    <property type="match status" value="1"/>
</dbReference>
<sequence>MTVKSDSDVTDRIDEGLYSRQLYVVGVDGMKQISTCDVLICGLDGLGLEIAKNIILVGVRSVTLYDPEPVTWADLSSHFYADRDSLGKPKAEISREKLATLNSHVLIKVLPSASFPKPVTKDFVAEFTVVILVQTSHTDCLLWGDVCHQADVKLVIANTAGLFGRLFCDFGSEYIVADPTGDENVSVLVESIEKSPIGLVKCVESAGRSLEDGMLVTFRDIIGMTELNGCEPREIKVRSPTAFAIGDTSQMSDYISGGTCTQVKLPQRYSYSSYRESFLQFDGDRATPWKRNIHKLIHLCFAALDEYSESKSSLHDHEIKKPNPWNRVDAQQFLNIVKRMNSDQLKNFPAQLDRLDETLCTLFAMVSAGQCSPIQAVIGGFAAQEAVKACSSKFKPLNQWYHLDASNCLPSPDQMASITETMVKDQGTRYDSQISIFGHDFQKRLNDLNLFMPGAGAVGCELLKNLAMMGVGSGASGRIILTDMDSIERSNLNRQFLFRPSDIGLMKSFVAAKSIRQMNPESSKEKLFAACTLKYFPYAIEHTLQWARDLFEEYIAGPSRCLSSFMKELFFDEITQILERFPEDHKDKDGTLFWSSKRKRPHVIPFDDKNPLHMDFIMAASNLRADMFSIGPCRDESFLKSTLKTVHVPNYVSSTDKKILIDDMEPNEQSQTNPAEDPLNEERLAKISTQLESLADQSRFPVRLIEFEKDDDMNFHMDFIVASCNQKATCYDIPTVDRLKCKLIAGRITPAIATTTSMVCGFACLELYKIVQGHKSLSLHSNVLFDLRVPYVAFYPPNTAQKNLCGKMEYTVWDQIIFRGPTTLGDLLRYFQVALCLPNSASSWFFRRITNRGSL</sequence>
<reference evidence="7" key="1">
    <citation type="submission" date="2019-05" db="EMBL/GenBank/DDBJ databases">
        <title>Annotation for the trematode Fasciolopsis buski.</title>
        <authorList>
            <person name="Choi Y.-J."/>
        </authorList>
    </citation>
    <scope>NUCLEOTIDE SEQUENCE</scope>
    <source>
        <strain evidence="7">HT</strain>
        <tissue evidence="7">Whole worm</tissue>
    </source>
</reference>
<feature type="domain" description="Ubiquitin-activating enzyme E1 FCCH" evidence="6">
    <location>
        <begin position="198"/>
        <end position="264"/>
    </location>
</feature>
<name>A0A8E0S966_9TREM</name>
<dbReference type="GO" id="GO:0004839">
    <property type="term" value="F:ubiquitin activating enzyme activity"/>
    <property type="evidence" value="ECO:0007669"/>
    <property type="project" value="TreeGrafter"/>
</dbReference>
<comment type="similarity">
    <text evidence="2">Belongs to the ubiquitin-activating E1 family.</text>
</comment>
<dbReference type="FunFam" id="3.50.50.80:FF:000001">
    <property type="entry name" value="ubiquitin-like modifier-activating enzyme 1"/>
    <property type="match status" value="1"/>
</dbReference>
<dbReference type="GO" id="GO:0005737">
    <property type="term" value="C:cytoplasm"/>
    <property type="evidence" value="ECO:0007669"/>
    <property type="project" value="TreeGrafter"/>
</dbReference>
<dbReference type="Pfam" id="PF16190">
    <property type="entry name" value="E1_FCCH"/>
    <property type="match status" value="1"/>
</dbReference>
<comment type="pathway">
    <text evidence="1">Protein modification; protein ubiquitination.</text>
</comment>
<evidence type="ECO:0000259" key="5">
    <source>
        <dbReference type="Pfam" id="PF10585"/>
    </source>
</evidence>
<dbReference type="Pfam" id="PF10585">
    <property type="entry name" value="UBA_E1_SCCH"/>
    <property type="match status" value="1"/>
</dbReference>
<dbReference type="UniPathway" id="UPA00143"/>
<feature type="domain" description="THIF-type NAD/FAD binding fold" evidence="4">
    <location>
        <begin position="430"/>
        <end position="526"/>
    </location>
</feature>
<keyword evidence="8" id="KW-1185">Reference proteome</keyword>
<protein>
    <submittedName>
        <fullName evidence="7">Ubiquitin-activating enzyme E1</fullName>
    </submittedName>
</protein>